<feature type="region of interest" description="Disordered" evidence="1">
    <location>
        <begin position="164"/>
        <end position="185"/>
    </location>
</feature>
<protein>
    <recommendedName>
        <fullName evidence="4">Replication protein O</fullName>
    </recommendedName>
</protein>
<proteinExistence type="predicted"/>
<evidence type="ECO:0000313" key="2">
    <source>
        <dbReference type="EMBL" id="QCP55083.1"/>
    </source>
</evidence>
<accession>A0A4P8J408</accession>
<reference evidence="2 3" key="1">
    <citation type="submission" date="2019-05" db="EMBL/GenBank/DDBJ databases">
        <title>Burkholderia sp. DHOD12, isolated from subtropical forest soil.</title>
        <authorList>
            <person name="Gao Z.-H."/>
            <person name="Qiu L.-H."/>
        </authorList>
    </citation>
    <scope>NUCLEOTIDE SEQUENCE [LARGE SCALE GENOMIC DNA]</scope>
    <source>
        <strain evidence="2 3">DHOD12</strain>
    </source>
</reference>
<dbReference type="EMBL" id="CP040079">
    <property type="protein sequence ID" value="QCP55083.1"/>
    <property type="molecule type" value="Genomic_DNA"/>
</dbReference>
<dbReference type="RefSeq" id="WP_137337840.1">
    <property type="nucleotide sequence ID" value="NZ_CP040079.1"/>
</dbReference>
<gene>
    <name evidence="2" type="ORF">FAZ95_38760</name>
</gene>
<keyword evidence="3" id="KW-1185">Reference proteome</keyword>
<sequence length="419" mass="45675">MSIAQRSVAGEGEIRLRSDESGNASVISPAGEDRDAAALRAFETDATNLPWIVFRAVFRASQIDGLPARARALFAALARTVDATRPYAAIYARRELLNDRSLLSRRTLYRALTDLEAAGLIHRAGQLRIASEGYEGQFGRTYLHLTEHAATLLGFITPREASASVAEEDPNNVADQGSEPAPRSFATPGATVALGANIRDLSPASYQKRQPGQVPADLERLRTLGFSKFLIFGLMRDAREHGKRLSDVVEATWTHLKQANRPICYLRALLRSTVDFSYQLRARQAEDAARRDAEDEQEAAARLAHQAAGSTYIDPTAERRIDVDADGQGATVRLQSEGVPRREAGNWALRFLRAVRSGQLRPATAADIEAFAQASRHHAVISPAQPTVPRSVTPTVSVHLADLRALVRSAGRGIPPDPR</sequence>
<organism evidence="2 3">
    <name type="scientific">Trinickia violacea</name>
    <dbReference type="NCBI Taxonomy" id="2571746"/>
    <lineage>
        <taxon>Bacteria</taxon>
        <taxon>Pseudomonadati</taxon>
        <taxon>Pseudomonadota</taxon>
        <taxon>Betaproteobacteria</taxon>
        <taxon>Burkholderiales</taxon>
        <taxon>Burkholderiaceae</taxon>
        <taxon>Trinickia</taxon>
    </lineage>
</organism>
<evidence type="ECO:0000256" key="1">
    <source>
        <dbReference type="SAM" id="MobiDB-lite"/>
    </source>
</evidence>
<dbReference type="Proteomes" id="UP000298656">
    <property type="component" value="Chromosome 3"/>
</dbReference>
<dbReference type="OrthoDB" id="9123936at2"/>
<dbReference type="AlphaFoldDB" id="A0A4P8J408"/>
<dbReference type="KEGG" id="tvl:FAZ95_38760"/>
<evidence type="ECO:0008006" key="4">
    <source>
        <dbReference type="Google" id="ProtNLM"/>
    </source>
</evidence>
<evidence type="ECO:0000313" key="3">
    <source>
        <dbReference type="Proteomes" id="UP000298656"/>
    </source>
</evidence>
<name>A0A4P8J408_9BURK</name>